<evidence type="ECO:0000256" key="2">
    <source>
        <dbReference type="ARBA" id="ARBA00004760"/>
    </source>
</evidence>
<evidence type="ECO:0000256" key="1">
    <source>
        <dbReference type="ARBA" id="ARBA00004141"/>
    </source>
</evidence>
<dbReference type="GO" id="GO:0046513">
    <property type="term" value="P:ceramide biosynthetic process"/>
    <property type="evidence" value="ECO:0007669"/>
    <property type="project" value="InterPro"/>
</dbReference>
<feature type="transmembrane region" description="Helical" evidence="9">
    <location>
        <begin position="223"/>
        <end position="243"/>
    </location>
</feature>
<feature type="transmembrane region" description="Helical" evidence="9">
    <location>
        <begin position="190"/>
        <end position="211"/>
    </location>
</feature>
<dbReference type="InterPro" id="IPR016439">
    <property type="entry name" value="Lag1/Lac1-like"/>
</dbReference>
<dbReference type="PANTHER" id="PTHR12560">
    <property type="entry name" value="LONGEVITY ASSURANCE FACTOR 1 LAG1"/>
    <property type="match status" value="1"/>
</dbReference>
<keyword evidence="4 8" id="KW-0812">Transmembrane</keyword>
<feature type="domain" description="TLC" evidence="10">
    <location>
        <begin position="83"/>
        <end position="300"/>
    </location>
</feature>
<comment type="subcellular location">
    <subcellularLocation>
        <location evidence="1">Membrane</location>
        <topology evidence="1">Multi-pass membrane protein</topology>
    </subcellularLocation>
</comment>
<feature type="transmembrane region" description="Helical" evidence="9">
    <location>
        <begin position="165"/>
        <end position="184"/>
    </location>
</feature>
<evidence type="ECO:0000256" key="6">
    <source>
        <dbReference type="ARBA" id="ARBA00023136"/>
    </source>
</evidence>
<dbReference type="PANTHER" id="PTHR12560:SF58">
    <property type="entry name" value="CERAMIDE SYNTHASE 1"/>
    <property type="match status" value="1"/>
</dbReference>
<protein>
    <submittedName>
        <fullName evidence="12">Ceramide synthase 1 isoform X1</fullName>
    </submittedName>
</protein>
<evidence type="ECO:0000256" key="9">
    <source>
        <dbReference type="SAM" id="Phobius"/>
    </source>
</evidence>
<sequence>MAVAAAYADVLTKSMSSLMGAWRDCKDCGWELTRRTVQENIFLTWSEFLLFLLGVIGLTLLRHAASVWLFRPFAQWCHLQPKDAAKVSESAWKLLIYTVFWSYSAYLLFCKDYHFFHDPPSAFHDWKRGIQVPSDIALLYLMQDSFYGHSIYATLFMDVWRKDSMVMLVHHIIALNLITCSYAFRYHNFGLLVLFLQDVTEISLGITKLNIYFKNRGGSSPQLNDFISNIGLIIFSISCRFWFRIYWFPLKVLYTSCYSLLQSVPSCPFYFFFNILLLLVFLMNIYWFWLIIVVVGKVLTGQMHELIDVREYDAEESQKLALQRKKVELHSVDSCKGQHMKNGIIKSKEL</sequence>
<evidence type="ECO:0000256" key="3">
    <source>
        <dbReference type="ARBA" id="ARBA00004991"/>
    </source>
</evidence>
<keyword evidence="6 8" id="KW-0472">Membrane</keyword>
<dbReference type="KEGG" id="gsh:117364570"/>
<gene>
    <name evidence="12" type="primary">CERS1</name>
</gene>
<proteinExistence type="predicted"/>
<name>A0A6P8RVQ2_GEOSA</name>
<dbReference type="GO" id="GO:0016020">
    <property type="term" value="C:membrane"/>
    <property type="evidence" value="ECO:0007669"/>
    <property type="project" value="UniProtKB-SubCell"/>
</dbReference>
<dbReference type="InterPro" id="IPR006634">
    <property type="entry name" value="TLC-dom"/>
</dbReference>
<comment type="pathway">
    <text evidence="3">Sphingolipid metabolism.</text>
</comment>
<evidence type="ECO:0000259" key="10">
    <source>
        <dbReference type="PROSITE" id="PS50922"/>
    </source>
</evidence>
<comment type="pathway">
    <text evidence="2">Lipid metabolism; sphingolipid metabolism.</text>
</comment>
<dbReference type="Pfam" id="PF03798">
    <property type="entry name" value="TRAM_LAG1_CLN8"/>
    <property type="match status" value="1"/>
</dbReference>
<feature type="transmembrane region" description="Helical" evidence="9">
    <location>
        <begin position="48"/>
        <end position="70"/>
    </location>
</feature>
<feature type="transmembrane region" description="Helical" evidence="9">
    <location>
        <begin position="90"/>
        <end position="109"/>
    </location>
</feature>
<dbReference type="Proteomes" id="UP000515159">
    <property type="component" value="Chromosome 8"/>
</dbReference>
<dbReference type="GO" id="GO:0050291">
    <property type="term" value="F:sphingosine N-acyltransferase activity"/>
    <property type="evidence" value="ECO:0007669"/>
    <property type="project" value="InterPro"/>
</dbReference>
<dbReference type="FunCoup" id="A0A6P8RVQ2">
    <property type="interactions" value="404"/>
</dbReference>
<keyword evidence="11" id="KW-1185">Reference proteome</keyword>
<dbReference type="RefSeq" id="XP_033809785.1">
    <property type="nucleotide sequence ID" value="XM_033953894.1"/>
</dbReference>
<evidence type="ECO:0000256" key="7">
    <source>
        <dbReference type="ARBA" id="ARBA00049036"/>
    </source>
</evidence>
<dbReference type="OrthoDB" id="537032at2759"/>
<evidence type="ECO:0000256" key="4">
    <source>
        <dbReference type="ARBA" id="ARBA00022692"/>
    </source>
</evidence>
<keyword evidence="5 9" id="KW-1133">Transmembrane helix</keyword>
<evidence type="ECO:0000313" key="11">
    <source>
        <dbReference type="Proteomes" id="UP000515159"/>
    </source>
</evidence>
<dbReference type="PIRSF" id="PIRSF005225">
    <property type="entry name" value="LAG1_LAC1"/>
    <property type="match status" value="1"/>
</dbReference>
<dbReference type="InParanoid" id="A0A6P8RVQ2"/>
<evidence type="ECO:0000256" key="5">
    <source>
        <dbReference type="ARBA" id="ARBA00022989"/>
    </source>
</evidence>
<organism evidence="11 12">
    <name type="scientific">Geotrypetes seraphini</name>
    <name type="common">Gaboon caecilian</name>
    <name type="synonym">Caecilia seraphini</name>
    <dbReference type="NCBI Taxonomy" id="260995"/>
    <lineage>
        <taxon>Eukaryota</taxon>
        <taxon>Metazoa</taxon>
        <taxon>Chordata</taxon>
        <taxon>Craniata</taxon>
        <taxon>Vertebrata</taxon>
        <taxon>Euteleostomi</taxon>
        <taxon>Amphibia</taxon>
        <taxon>Gymnophiona</taxon>
        <taxon>Geotrypetes</taxon>
    </lineage>
</organism>
<dbReference type="UniPathway" id="UPA00222"/>
<reference evidence="12" key="1">
    <citation type="submission" date="2025-08" db="UniProtKB">
        <authorList>
            <consortium name="RefSeq"/>
        </authorList>
    </citation>
    <scope>IDENTIFICATION</scope>
</reference>
<accession>A0A6P8RVQ2</accession>
<comment type="catalytic activity">
    <reaction evidence="7">
        <text>sphinganine + octadecanoyl-CoA = N-(octadecanoyl)-sphinganine + CoA + H(+)</text>
        <dbReference type="Rhea" id="RHEA:36547"/>
        <dbReference type="ChEBI" id="CHEBI:15378"/>
        <dbReference type="ChEBI" id="CHEBI:57287"/>
        <dbReference type="ChEBI" id="CHEBI:57394"/>
        <dbReference type="ChEBI" id="CHEBI:57817"/>
        <dbReference type="ChEBI" id="CHEBI:67033"/>
    </reaction>
    <physiologicalReaction direction="left-to-right" evidence="7">
        <dbReference type="Rhea" id="RHEA:36548"/>
    </physiologicalReaction>
</comment>
<evidence type="ECO:0000256" key="8">
    <source>
        <dbReference type="PROSITE-ProRule" id="PRU00205"/>
    </source>
</evidence>
<dbReference type="GeneID" id="117364570"/>
<dbReference type="SMART" id="SM00724">
    <property type="entry name" value="TLC"/>
    <property type="match status" value="1"/>
</dbReference>
<dbReference type="CTD" id="10715"/>
<dbReference type="AlphaFoldDB" id="A0A6P8RVQ2"/>
<feature type="transmembrane region" description="Helical" evidence="9">
    <location>
        <begin position="269"/>
        <end position="295"/>
    </location>
</feature>
<dbReference type="PROSITE" id="PS50922">
    <property type="entry name" value="TLC"/>
    <property type="match status" value="1"/>
</dbReference>
<evidence type="ECO:0000313" key="12">
    <source>
        <dbReference type="RefSeq" id="XP_033809785.1"/>
    </source>
</evidence>